<evidence type="ECO:0000313" key="1">
    <source>
        <dbReference type="EMBL" id="MBC8673999.1"/>
    </source>
</evidence>
<name>A0A926FJU7_AERHY</name>
<comment type="caution">
    <text evidence="1">The sequence shown here is derived from an EMBL/GenBank/DDBJ whole genome shotgun (WGS) entry which is preliminary data.</text>
</comment>
<sequence length="75" mass="9094">MLFFPKNDEESYEEYREARQNSMHAYAFVAKYKYPKCDNFIVFATEPKGNNLRSEDIIVIEYQEELSLEMRKKQE</sequence>
<dbReference type="AlphaFoldDB" id="A0A926FJU7"/>
<accession>A0A926FJU7</accession>
<gene>
    <name evidence="1" type="ORF">H2136_09680</name>
</gene>
<dbReference type="EMBL" id="JACLAN010000004">
    <property type="protein sequence ID" value="MBC8673999.1"/>
    <property type="molecule type" value="Genomic_DNA"/>
</dbReference>
<organism evidence="1">
    <name type="scientific">Aeromonas hydrophila</name>
    <dbReference type="NCBI Taxonomy" id="644"/>
    <lineage>
        <taxon>Bacteria</taxon>
        <taxon>Pseudomonadati</taxon>
        <taxon>Pseudomonadota</taxon>
        <taxon>Gammaproteobacteria</taxon>
        <taxon>Aeromonadales</taxon>
        <taxon>Aeromonadaceae</taxon>
        <taxon>Aeromonas</taxon>
    </lineage>
</organism>
<reference evidence="1" key="1">
    <citation type="submission" date="2020-07" db="EMBL/GenBank/DDBJ databases">
        <title>Carbapenem Resistant Aeromonas hydrophila Carrying blacphA7 Isolated from Two Solid Organ Transplant Patients.</title>
        <authorList>
            <person name="Hilt E."/>
            <person name="Fitzwater S.P."/>
            <person name="Ward K."/>
            <person name="De St Maurice A."/>
            <person name="Chandrasekaran S."/>
            <person name="Garner O.B."/>
            <person name="Yang S."/>
        </authorList>
    </citation>
    <scope>NUCLEOTIDE SEQUENCE</scope>
    <source>
        <strain evidence="1">B-1</strain>
    </source>
</reference>
<proteinExistence type="predicted"/>
<protein>
    <submittedName>
        <fullName evidence="1">Uncharacterized protein</fullName>
    </submittedName>
</protein>